<dbReference type="AlphaFoldDB" id="A0AAW5HXD5"/>
<evidence type="ECO:0000256" key="3">
    <source>
        <dbReference type="ARBA" id="ARBA00022968"/>
    </source>
</evidence>
<keyword evidence="8" id="KW-1185">Reference proteome</keyword>
<evidence type="ECO:0000259" key="6">
    <source>
        <dbReference type="PROSITE" id="PS51352"/>
    </source>
</evidence>
<dbReference type="Pfam" id="PF08534">
    <property type="entry name" value="Redoxin"/>
    <property type="match status" value="1"/>
</dbReference>
<evidence type="ECO:0000313" key="8">
    <source>
        <dbReference type="Proteomes" id="UP001205920"/>
    </source>
</evidence>
<dbReference type="PROSITE" id="PS51352">
    <property type="entry name" value="THIOREDOXIN_2"/>
    <property type="match status" value="1"/>
</dbReference>
<dbReference type="PROSITE" id="PS00194">
    <property type="entry name" value="THIOREDOXIN_1"/>
    <property type="match status" value="1"/>
</dbReference>
<evidence type="ECO:0000256" key="2">
    <source>
        <dbReference type="ARBA" id="ARBA00022748"/>
    </source>
</evidence>
<comment type="subcellular location">
    <subcellularLocation>
        <location evidence="1">Cell envelope</location>
    </subcellularLocation>
</comment>
<dbReference type="CDD" id="cd02966">
    <property type="entry name" value="TlpA_like_family"/>
    <property type="match status" value="1"/>
</dbReference>
<keyword evidence="5" id="KW-0676">Redox-active center</keyword>
<keyword evidence="3" id="KW-0812">Transmembrane</keyword>
<dbReference type="PANTHER" id="PTHR42852:SF6">
    <property type="entry name" value="THIOL:DISULFIDE INTERCHANGE PROTEIN DSBE"/>
    <property type="match status" value="1"/>
</dbReference>
<protein>
    <submittedName>
        <fullName evidence="7">TlpA family protein disulfide reductase</fullName>
    </submittedName>
</protein>
<keyword evidence="3" id="KW-0735">Signal-anchor</keyword>
<sequence length="178" mass="18196">MVASVAAIVVVSALVVGGAWQLLQPGEPAQPDNQPATTAQVAQRPDCPGPTVAGVALPCLGGESGQESESGLTVVNVWAWWCEPCRAELPLFDALAKAHPDVRVVGVHADGNAANGAALLGDLGVDVPSYQDSENAFAGALGLPAVVPLTLVLRDGRQVGLFPKEFGSLEELEEAVGL</sequence>
<feature type="domain" description="Thioredoxin" evidence="6">
    <location>
        <begin position="23"/>
        <end position="178"/>
    </location>
</feature>
<evidence type="ECO:0000256" key="1">
    <source>
        <dbReference type="ARBA" id="ARBA00004196"/>
    </source>
</evidence>
<name>A0AAW5HXD5_9CORY</name>
<evidence type="ECO:0000256" key="4">
    <source>
        <dbReference type="ARBA" id="ARBA00023157"/>
    </source>
</evidence>
<dbReference type="PANTHER" id="PTHR42852">
    <property type="entry name" value="THIOL:DISULFIDE INTERCHANGE PROTEIN DSBE"/>
    <property type="match status" value="1"/>
</dbReference>
<accession>A0AAW5HXD5</accession>
<dbReference type="Proteomes" id="UP001205920">
    <property type="component" value="Unassembled WGS sequence"/>
</dbReference>
<keyword evidence="2" id="KW-0201">Cytochrome c-type biogenesis</keyword>
<dbReference type="InterPro" id="IPR017937">
    <property type="entry name" value="Thioredoxin_CS"/>
</dbReference>
<keyword evidence="4" id="KW-1015">Disulfide bond</keyword>
<dbReference type="InterPro" id="IPR036249">
    <property type="entry name" value="Thioredoxin-like_sf"/>
</dbReference>
<evidence type="ECO:0000313" key="7">
    <source>
        <dbReference type="EMBL" id="MCO6394997.1"/>
    </source>
</evidence>
<dbReference type="GO" id="GO:0016491">
    <property type="term" value="F:oxidoreductase activity"/>
    <property type="evidence" value="ECO:0007669"/>
    <property type="project" value="InterPro"/>
</dbReference>
<dbReference type="InterPro" id="IPR050553">
    <property type="entry name" value="Thioredoxin_ResA/DsbE_sf"/>
</dbReference>
<dbReference type="SUPFAM" id="SSF52833">
    <property type="entry name" value="Thioredoxin-like"/>
    <property type="match status" value="1"/>
</dbReference>
<comment type="caution">
    <text evidence="7">The sequence shown here is derived from an EMBL/GenBank/DDBJ whole genome shotgun (WGS) entry which is preliminary data.</text>
</comment>
<organism evidence="7 8">
    <name type="scientific">Corynebacterium lipophilum</name>
    <dbReference type="NCBI Taxonomy" id="2804918"/>
    <lineage>
        <taxon>Bacteria</taxon>
        <taxon>Bacillati</taxon>
        <taxon>Actinomycetota</taxon>
        <taxon>Actinomycetes</taxon>
        <taxon>Mycobacteriales</taxon>
        <taxon>Corynebacteriaceae</taxon>
        <taxon>Corynebacterium</taxon>
    </lineage>
</organism>
<reference evidence="7 8" key="1">
    <citation type="submission" date="2021-01" db="EMBL/GenBank/DDBJ databases">
        <title>Identification and Characterization of Corynebacterium sp.</title>
        <authorList>
            <person name="Luo Q."/>
            <person name="Qu P."/>
            <person name="Chen Q."/>
        </authorList>
    </citation>
    <scope>NUCLEOTIDE SEQUENCE [LARGE SCALE GENOMIC DNA]</scope>
    <source>
        <strain evidence="7 8">MC-18</strain>
    </source>
</reference>
<proteinExistence type="predicted"/>
<gene>
    <name evidence="7" type="ORF">JMN37_08450</name>
</gene>
<dbReference type="InterPro" id="IPR013740">
    <property type="entry name" value="Redoxin"/>
</dbReference>
<dbReference type="GO" id="GO:0030313">
    <property type="term" value="C:cell envelope"/>
    <property type="evidence" value="ECO:0007669"/>
    <property type="project" value="UniProtKB-SubCell"/>
</dbReference>
<dbReference type="InterPro" id="IPR013766">
    <property type="entry name" value="Thioredoxin_domain"/>
</dbReference>
<dbReference type="EMBL" id="JAEUWV010000013">
    <property type="protein sequence ID" value="MCO6394997.1"/>
    <property type="molecule type" value="Genomic_DNA"/>
</dbReference>
<dbReference type="GO" id="GO:0017004">
    <property type="term" value="P:cytochrome complex assembly"/>
    <property type="evidence" value="ECO:0007669"/>
    <property type="project" value="UniProtKB-KW"/>
</dbReference>
<dbReference type="Gene3D" id="3.40.30.10">
    <property type="entry name" value="Glutaredoxin"/>
    <property type="match status" value="1"/>
</dbReference>
<evidence type="ECO:0000256" key="5">
    <source>
        <dbReference type="ARBA" id="ARBA00023284"/>
    </source>
</evidence>